<accession>A0ABR7R6F6</accession>
<reference evidence="1 2" key="1">
    <citation type="journal article" date="2009" name="Int. J. Syst. Evol. Microbiol.">
        <title>Transfer of Teichococcus ludipueritiae and Muricoccus roseus to the genus Roseomonas, as Roseomonas ludipueritiae comb. nov. and Roseomonas rosea comb. nov., respectively, and emended description of the genus Roseomonas.</title>
        <authorList>
            <person name="Sanchez-Porro C."/>
            <person name="Gallego V."/>
            <person name="Busse H.J."/>
            <person name="Kampfer P."/>
            <person name="Ventosa A."/>
        </authorList>
    </citation>
    <scope>NUCLEOTIDE SEQUENCE [LARGE SCALE GENOMIC DNA]</scope>
    <source>
        <strain evidence="1 2">DSM 14915</strain>
    </source>
</reference>
<protein>
    <submittedName>
        <fullName evidence="1">Uncharacterized protein</fullName>
    </submittedName>
</protein>
<name>A0ABR7R6F6_9PROT</name>
<organism evidence="1 2">
    <name type="scientific">Pseudoroseomonas ludipueritiae</name>
    <dbReference type="NCBI Taxonomy" id="198093"/>
    <lineage>
        <taxon>Bacteria</taxon>
        <taxon>Pseudomonadati</taxon>
        <taxon>Pseudomonadota</taxon>
        <taxon>Alphaproteobacteria</taxon>
        <taxon>Acetobacterales</taxon>
        <taxon>Acetobacteraceae</taxon>
        <taxon>Pseudoroseomonas</taxon>
    </lineage>
</organism>
<gene>
    <name evidence="1" type="ORF">IBL25_10330</name>
</gene>
<comment type="caution">
    <text evidence="1">The sequence shown here is derived from an EMBL/GenBank/DDBJ whole genome shotgun (WGS) entry which is preliminary data.</text>
</comment>
<dbReference type="RefSeq" id="WP_187778467.1">
    <property type="nucleotide sequence ID" value="NZ_JACTUZ010000035.1"/>
</dbReference>
<evidence type="ECO:0000313" key="2">
    <source>
        <dbReference type="Proteomes" id="UP000603940"/>
    </source>
</evidence>
<dbReference type="EMBL" id="JACTUZ010000035">
    <property type="protein sequence ID" value="MBC9177335.1"/>
    <property type="molecule type" value="Genomic_DNA"/>
</dbReference>
<dbReference type="Proteomes" id="UP000603940">
    <property type="component" value="Unassembled WGS sequence"/>
</dbReference>
<proteinExistence type="predicted"/>
<evidence type="ECO:0000313" key="1">
    <source>
        <dbReference type="EMBL" id="MBC9177335.1"/>
    </source>
</evidence>
<sequence length="416" mass="42800">MPHPSLQDGPLARVGTYDLTTPAGLALLRRFDAQFHRLPPASREVALAELQLVLPLAERAEGLLVLPGGALAWREGGTILLPDPGSATGVTQSALLRQAVLPAEGLTIGHGAEGLCIAGTAGRGPQSATVLPRASVLAPLLPALAEWRGPAVIHWHGQGAVVWEMVPAPAPLALAVSLAGEPLAPGAALPRFLWAMAGADETYQLLASGLSAHLDEVLASEISDALRFALVAQWTDGGESLASRLADGLALLPSAFTADVAEPAGLAMLAAWPRMMSRLQPAQALIGIAAAEAGSRWDAALRQSFLAALRETLPAGTCLLAEAPRVEPAPLESLAADRLVRGTAPAFAALAPLALEERPAARLRQVNLLALRLGVPVLLAVPDWGLCHLLDPAGSSGCGNGMGYGLGAALELFEDG</sequence>
<keyword evidence="2" id="KW-1185">Reference proteome</keyword>